<keyword evidence="1" id="KW-0723">Serine/threonine-protein kinase</keyword>
<dbReference type="Pfam" id="PF00069">
    <property type="entry name" value="Pkinase"/>
    <property type="match status" value="1"/>
</dbReference>
<dbReference type="InterPro" id="IPR051175">
    <property type="entry name" value="CLK_kinases"/>
</dbReference>
<keyword evidence="4" id="KW-0418">Kinase</keyword>
<dbReference type="PANTHER" id="PTHR45646:SF11">
    <property type="entry name" value="SERINE_THREONINE-PROTEIN KINASE DOA"/>
    <property type="match status" value="1"/>
</dbReference>
<keyword evidence="8" id="KW-1185">Reference proteome</keyword>
<dbReference type="PANTHER" id="PTHR45646">
    <property type="entry name" value="SERINE/THREONINE-PROTEIN KINASE DOA-RELATED"/>
    <property type="match status" value="1"/>
</dbReference>
<proteinExistence type="predicted"/>
<dbReference type="InterPro" id="IPR011009">
    <property type="entry name" value="Kinase-like_dom_sf"/>
</dbReference>
<keyword evidence="3" id="KW-0547">Nucleotide-binding</keyword>
<dbReference type="RefSeq" id="XP_031874448.1">
    <property type="nucleotide sequence ID" value="XM_032010394.1"/>
</dbReference>
<evidence type="ECO:0000256" key="2">
    <source>
        <dbReference type="ARBA" id="ARBA00022679"/>
    </source>
</evidence>
<evidence type="ECO:0000256" key="1">
    <source>
        <dbReference type="ARBA" id="ARBA00022527"/>
    </source>
</evidence>
<name>A0A370U1Y8_9HELO</name>
<feature type="domain" description="Protein kinase" evidence="6">
    <location>
        <begin position="1"/>
        <end position="317"/>
    </location>
</feature>
<evidence type="ECO:0000256" key="5">
    <source>
        <dbReference type="ARBA" id="ARBA00022840"/>
    </source>
</evidence>
<dbReference type="Gene3D" id="1.10.510.10">
    <property type="entry name" value="Transferase(Phosphotransferase) domain 1"/>
    <property type="match status" value="1"/>
</dbReference>
<dbReference type="OrthoDB" id="5979581at2759"/>
<evidence type="ECO:0000256" key="4">
    <source>
        <dbReference type="ARBA" id="ARBA00022777"/>
    </source>
</evidence>
<keyword evidence="5" id="KW-0067">ATP-binding</keyword>
<evidence type="ECO:0000313" key="7">
    <source>
        <dbReference type="EMBL" id="RDL41792.1"/>
    </source>
</evidence>
<dbReference type="GO" id="GO:0005524">
    <property type="term" value="F:ATP binding"/>
    <property type="evidence" value="ECO:0007669"/>
    <property type="project" value="UniProtKB-KW"/>
</dbReference>
<dbReference type="GO" id="GO:0005634">
    <property type="term" value="C:nucleus"/>
    <property type="evidence" value="ECO:0007669"/>
    <property type="project" value="TreeGrafter"/>
</dbReference>
<organism evidence="7 8">
    <name type="scientific">Venustampulla echinocandica</name>
    <dbReference type="NCBI Taxonomy" id="2656787"/>
    <lineage>
        <taxon>Eukaryota</taxon>
        <taxon>Fungi</taxon>
        <taxon>Dikarya</taxon>
        <taxon>Ascomycota</taxon>
        <taxon>Pezizomycotina</taxon>
        <taxon>Leotiomycetes</taxon>
        <taxon>Helotiales</taxon>
        <taxon>Pleuroascaceae</taxon>
        <taxon>Venustampulla</taxon>
    </lineage>
</organism>
<gene>
    <name evidence="7" type="ORF">BP5553_01771</name>
</gene>
<sequence length="319" mass="35956">MSSELRLVNEEGLDFGEAGGQCIAVPREHFWHDGLNERHPHLFEDPARVSREIALQVTRGLHFLHKNGICHGDFRPSSILLRLTGFDELTEDELIKQLGEPNKEPLRAISGESPEPSGPEYLVEGLSLDRLDARFISDQVSINDFGESYDMHSPPKDLGITAPFRSPLLLFDNTIGVGCDLWALACTIFDVRIRSPLFQNFMDDDDEVIMQMGPMLGKLPEPWWSSWEARGRWYEEDGMPLLNPDTGKPYMMIDTLEGLLSGRSPSGDDLEGKKNEAGGFIVPIKEGKVLGNLLRGILKYDPKERLTVEAVLEHSWFKR</sequence>
<protein>
    <recommendedName>
        <fullName evidence="6">Protein kinase domain-containing protein</fullName>
    </recommendedName>
</protein>
<comment type="caution">
    <text evidence="7">The sequence shown here is derived from an EMBL/GenBank/DDBJ whole genome shotgun (WGS) entry which is preliminary data.</text>
</comment>
<evidence type="ECO:0000256" key="3">
    <source>
        <dbReference type="ARBA" id="ARBA00022741"/>
    </source>
</evidence>
<dbReference type="Proteomes" id="UP000254866">
    <property type="component" value="Unassembled WGS sequence"/>
</dbReference>
<dbReference type="SUPFAM" id="SSF56112">
    <property type="entry name" value="Protein kinase-like (PK-like)"/>
    <property type="match status" value="1"/>
</dbReference>
<dbReference type="PROSITE" id="PS50011">
    <property type="entry name" value="PROTEIN_KINASE_DOM"/>
    <property type="match status" value="1"/>
</dbReference>
<evidence type="ECO:0000313" key="8">
    <source>
        <dbReference type="Proteomes" id="UP000254866"/>
    </source>
</evidence>
<dbReference type="GO" id="GO:0004674">
    <property type="term" value="F:protein serine/threonine kinase activity"/>
    <property type="evidence" value="ECO:0007669"/>
    <property type="project" value="UniProtKB-KW"/>
</dbReference>
<dbReference type="GeneID" id="43594620"/>
<dbReference type="SMART" id="SM00220">
    <property type="entry name" value="S_TKc"/>
    <property type="match status" value="1"/>
</dbReference>
<keyword evidence="2" id="KW-0808">Transferase</keyword>
<evidence type="ECO:0000259" key="6">
    <source>
        <dbReference type="PROSITE" id="PS50011"/>
    </source>
</evidence>
<dbReference type="InterPro" id="IPR000719">
    <property type="entry name" value="Prot_kinase_dom"/>
</dbReference>
<dbReference type="EMBL" id="NPIC01000001">
    <property type="protein sequence ID" value="RDL41792.1"/>
    <property type="molecule type" value="Genomic_DNA"/>
</dbReference>
<reference evidence="7 8" key="1">
    <citation type="journal article" date="2018" name="IMA Fungus">
        <title>IMA Genome-F 9: Draft genome sequence of Annulohypoxylon stygium, Aspergillus mulundensis, Berkeleyomyces basicola (syn. Thielaviopsis basicola), Ceratocystis smalleyi, two Cercospora beticola strains, Coleophoma cylindrospora, Fusarium fracticaudum, Phialophora cf. hyalina, and Morchella septimelata.</title>
        <authorList>
            <person name="Wingfield B.D."/>
            <person name="Bills G.F."/>
            <person name="Dong Y."/>
            <person name="Huang W."/>
            <person name="Nel W.J."/>
            <person name="Swalarsk-Parry B.S."/>
            <person name="Vaghefi N."/>
            <person name="Wilken P.M."/>
            <person name="An Z."/>
            <person name="de Beer Z.W."/>
            <person name="De Vos L."/>
            <person name="Chen L."/>
            <person name="Duong T.A."/>
            <person name="Gao Y."/>
            <person name="Hammerbacher A."/>
            <person name="Kikkert J.R."/>
            <person name="Li Y."/>
            <person name="Li H."/>
            <person name="Li K."/>
            <person name="Li Q."/>
            <person name="Liu X."/>
            <person name="Ma X."/>
            <person name="Naidoo K."/>
            <person name="Pethybridge S.J."/>
            <person name="Sun J."/>
            <person name="Steenkamp E.T."/>
            <person name="van der Nest M.A."/>
            <person name="van Wyk S."/>
            <person name="Wingfield M.J."/>
            <person name="Xiong C."/>
            <person name="Yue Q."/>
            <person name="Zhang X."/>
        </authorList>
    </citation>
    <scope>NUCLEOTIDE SEQUENCE [LARGE SCALE GENOMIC DNA]</scope>
    <source>
        <strain evidence="7 8">BP 5553</strain>
    </source>
</reference>
<dbReference type="AlphaFoldDB" id="A0A370U1Y8"/>
<accession>A0A370U1Y8</accession>